<evidence type="ECO:0000256" key="2">
    <source>
        <dbReference type="ARBA" id="ARBA00012513"/>
    </source>
</evidence>
<accession>A0AA88U415</accession>
<sequence>MAKISLLLIMYMMLHLVFLPSVQGWKQSKTVCPPSFYCNGLGSLTFPFHNTNDPLCGLCKLNCNGPVPKIQFKGKDQWYDVVRISQPDYTIVIRDQVFQDHLNSRSCNFPGYDYPPTYSISFTVLSSITLFTCPNSPELTRRADDHFSRQSGNYSSYKNCKDKNIYYEDPSPPPLVNKTSREHGAFRYTRSTIHPDYCHAIEGLPVLPDIPLNGTRVPDLFSMLTAEFSLRFWVSDACLLCSFNGGQCPEDRYESCLYAAEGTILTGLVITVVLLYCAWKRFSYRLLSLRIKTFLIKKALLLPTLWVTMINWLNKRRDIEDIESIQKYCRPLALKRYRYSDIKKMTHSFKDKLGQGGYGGVFRGQLHDGRPVAVKILNRPKDGGEEFANEVASIGRTNHVNIVTLLGFCSDGSKKALIYEFMPNGSLDKFIYNEKSSTERKLGWKTLYEISLGIARGLEYLHRWCNTRILHFDIKPHNILLSEDFCPKIVDFGLAKLCYGKESVVSMLGMRGTVGYIAPEVFSRIFGGVSHKSDVYGYGMILLEMVGGRKNSDEEVDHASKKYFPEWIYNRLEIEEEIQFPGIMNEEEKENALKMVIVGLWCIQSDPTKRPSIRNALDMLEGSLESLQIPPRPFLVYPPESPADSSSACTIETSSFQSVSMS</sequence>
<evidence type="ECO:0000256" key="15">
    <source>
        <dbReference type="ARBA" id="ARBA00023180"/>
    </source>
</evidence>
<dbReference type="Gene3D" id="3.30.200.20">
    <property type="entry name" value="Phosphorylase Kinase, domain 1"/>
    <property type="match status" value="1"/>
</dbReference>
<keyword evidence="5" id="KW-0808">Transferase</keyword>
<organism evidence="23 24">
    <name type="scientific">Escallonia rubra</name>
    <dbReference type="NCBI Taxonomy" id="112253"/>
    <lineage>
        <taxon>Eukaryota</taxon>
        <taxon>Viridiplantae</taxon>
        <taxon>Streptophyta</taxon>
        <taxon>Embryophyta</taxon>
        <taxon>Tracheophyta</taxon>
        <taxon>Spermatophyta</taxon>
        <taxon>Magnoliopsida</taxon>
        <taxon>eudicotyledons</taxon>
        <taxon>Gunneridae</taxon>
        <taxon>Pentapetalae</taxon>
        <taxon>asterids</taxon>
        <taxon>campanulids</taxon>
        <taxon>Escalloniales</taxon>
        <taxon>Escalloniaceae</taxon>
        <taxon>Escallonia</taxon>
    </lineage>
</organism>
<comment type="catalytic activity">
    <reaction evidence="17">
        <text>L-seryl-[protein] + ATP = O-phospho-L-seryl-[protein] + ADP + H(+)</text>
        <dbReference type="Rhea" id="RHEA:17989"/>
        <dbReference type="Rhea" id="RHEA-COMP:9863"/>
        <dbReference type="Rhea" id="RHEA-COMP:11604"/>
        <dbReference type="ChEBI" id="CHEBI:15378"/>
        <dbReference type="ChEBI" id="CHEBI:29999"/>
        <dbReference type="ChEBI" id="CHEBI:30616"/>
        <dbReference type="ChEBI" id="CHEBI:83421"/>
        <dbReference type="ChEBI" id="CHEBI:456216"/>
        <dbReference type="EC" id="2.7.11.1"/>
    </reaction>
</comment>
<feature type="region of interest" description="Disordered" evidence="19">
    <location>
        <begin position="640"/>
        <end position="662"/>
    </location>
</feature>
<feature type="domain" description="Protein kinase" evidence="22">
    <location>
        <begin position="347"/>
        <end position="635"/>
    </location>
</feature>
<comment type="caution">
    <text evidence="23">The sequence shown here is derived from an EMBL/GenBank/DDBJ whole genome shotgun (WGS) entry which is preliminary data.</text>
</comment>
<evidence type="ECO:0000256" key="1">
    <source>
        <dbReference type="ARBA" id="ARBA00004479"/>
    </source>
</evidence>
<keyword evidence="14" id="KW-0675">Receptor</keyword>
<comment type="catalytic activity">
    <reaction evidence="16">
        <text>L-threonyl-[protein] + ATP = O-phospho-L-threonyl-[protein] + ADP + H(+)</text>
        <dbReference type="Rhea" id="RHEA:46608"/>
        <dbReference type="Rhea" id="RHEA-COMP:11060"/>
        <dbReference type="Rhea" id="RHEA-COMP:11605"/>
        <dbReference type="ChEBI" id="CHEBI:15378"/>
        <dbReference type="ChEBI" id="CHEBI:30013"/>
        <dbReference type="ChEBI" id="CHEBI:30616"/>
        <dbReference type="ChEBI" id="CHEBI:61977"/>
        <dbReference type="ChEBI" id="CHEBI:456216"/>
        <dbReference type="EC" id="2.7.11.1"/>
    </reaction>
</comment>
<dbReference type="GO" id="GO:0016020">
    <property type="term" value="C:membrane"/>
    <property type="evidence" value="ECO:0007669"/>
    <property type="project" value="UniProtKB-SubCell"/>
</dbReference>
<evidence type="ECO:0000256" key="21">
    <source>
        <dbReference type="SAM" id="SignalP"/>
    </source>
</evidence>
<evidence type="ECO:0000256" key="6">
    <source>
        <dbReference type="ARBA" id="ARBA00022692"/>
    </source>
</evidence>
<dbReference type="InterPro" id="IPR017441">
    <property type="entry name" value="Protein_kinase_ATP_BS"/>
</dbReference>
<dbReference type="InterPro" id="IPR045874">
    <property type="entry name" value="LRK10/LRL21-25-like"/>
</dbReference>
<evidence type="ECO:0000256" key="16">
    <source>
        <dbReference type="ARBA" id="ARBA00047899"/>
    </source>
</evidence>
<dbReference type="PROSITE" id="PS00108">
    <property type="entry name" value="PROTEIN_KINASE_ST"/>
    <property type="match status" value="1"/>
</dbReference>
<protein>
    <recommendedName>
        <fullName evidence="2">non-specific serine/threonine protein kinase</fullName>
        <ecNumber evidence="2">2.7.11.1</ecNumber>
    </recommendedName>
</protein>
<evidence type="ECO:0000256" key="3">
    <source>
        <dbReference type="ARBA" id="ARBA00022527"/>
    </source>
</evidence>
<keyword evidence="11 20" id="KW-1133">Transmembrane helix</keyword>
<dbReference type="PANTHER" id="PTHR27009">
    <property type="entry name" value="RUST RESISTANCE KINASE LR10-RELATED"/>
    <property type="match status" value="1"/>
</dbReference>
<keyword evidence="12 20" id="KW-0472">Membrane</keyword>
<dbReference type="InterPro" id="IPR000719">
    <property type="entry name" value="Prot_kinase_dom"/>
</dbReference>
<feature type="chain" id="PRO_5041693156" description="non-specific serine/threonine protein kinase" evidence="21">
    <location>
        <begin position="25"/>
        <end position="662"/>
    </location>
</feature>
<evidence type="ECO:0000256" key="9">
    <source>
        <dbReference type="ARBA" id="ARBA00022777"/>
    </source>
</evidence>
<evidence type="ECO:0000256" key="12">
    <source>
        <dbReference type="ARBA" id="ARBA00023136"/>
    </source>
</evidence>
<evidence type="ECO:0000256" key="7">
    <source>
        <dbReference type="ARBA" id="ARBA00022729"/>
    </source>
</evidence>
<feature type="transmembrane region" description="Helical" evidence="20">
    <location>
        <begin position="291"/>
        <end position="313"/>
    </location>
</feature>
<feature type="binding site" evidence="18">
    <location>
        <position position="375"/>
    </location>
    <ligand>
        <name>ATP</name>
        <dbReference type="ChEBI" id="CHEBI:30616"/>
    </ligand>
</feature>
<dbReference type="AlphaFoldDB" id="A0AA88U415"/>
<keyword evidence="8 18" id="KW-0547">Nucleotide-binding</keyword>
<dbReference type="SUPFAM" id="SSF56112">
    <property type="entry name" value="Protein kinase-like (PK-like)"/>
    <property type="match status" value="1"/>
</dbReference>
<dbReference type="Pfam" id="PF00069">
    <property type="entry name" value="Pkinase"/>
    <property type="match status" value="1"/>
</dbReference>
<evidence type="ECO:0000256" key="18">
    <source>
        <dbReference type="PROSITE-ProRule" id="PRU10141"/>
    </source>
</evidence>
<keyword evidence="9" id="KW-0418">Kinase</keyword>
<evidence type="ECO:0000256" key="4">
    <source>
        <dbReference type="ARBA" id="ARBA00022536"/>
    </source>
</evidence>
<dbReference type="PROSITE" id="PS50011">
    <property type="entry name" value="PROTEIN_KINASE_DOM"/>
    <property type="match status" value="1"/>
</dbReference>
<dbReference type="EMBL" id="JAVXUO010002979">
    <property type="protein sequence ID" value="KAK2967846.1"/>
    <property type="molecule type" value="Genomic_DNA"/>
</dbReference>
<comment type="subcellular location">
    <subcellularLocation>
        <location evidence="1">Membrane</location>
        <topology evidence="1">Single-pass type I membrane protein</topology>
    </subcellularLocation>
</comment>
<dbReference type="GO" id="GO:0005524">
    <property type="term" value="F:ATP binding"/>
    <property type="evidence" value="ECO:0007669"/>
    <property type="project" value="UniProtKB-UniRule"/>
</dbReference>
<evidence type="ECO:0000256" key="10">
    <source>
        <dbReference type="ARBA" id="ARBA00022840"/>
    </source>
</evidence>
<dbReference type="EC" id="2.7.11.1" evidence="2"/>
<name>A0AA88U415_9ASTE</name>
<feature type="transmembrane region" description="Helical" evidence="20">
    <location>
        <begin position="257"/>
        <end position="279"/>
    </location>
</feature>
<keyword evidence="13" id="KW-1015">Disulfide bond</keyword>
<evidence type="ECO:0000256" key="8">
    <source>
        <dbReference type="ARBA" id="ARBA00022741"/>
    </source>
</evidence>
<keyword evidence="4" id="KW-0245">EGF-like domain</keyword>
<proteinExistence type="predicted"/>
<feature type="compositionally biased region" description="Polar residues" evidence="19">
    <location>
        <begin position="643"/>
        <end position="662"/>
    </location>
</feature>
<gene>
    <name evidence="23" type="ORF">RJ640_017224</name>
</gene>
<keyword evidence="3" id="KW-0723">Serine/threonine-protein kinase</keyword>
<keyword evidence="24" id="KW-1185">Reference proteome</keyword>
<evidence type="ECO:0000256" key="13">
    <source>
        <dbReference type="ARBA" id="ARBA00023157"/>
    </source>
</evidence>
<evidence type="ECO:0000256" key="14">
    <source>
        <dbReference type="ARBA" id="ARBA00023170"/>
    </source>
</evidence>
<dbReference type="FunFam" id="3.30.200.20:FF:000059">
    <property type="entry name" value="S-receptor-like serine/threonine-protein kinase"/>
    <property type="match status" value="1"/>
</dbReference>
<feature type="signal peptide" evidence="21">
    <location>
        <begin position="1"/>
        <end position="24"/>
    </location>
</feature>
<keyword evidence="15" id="KW-0325">Glycoprotein</keyword>
<dbReference type="PROSITE" id="PS00107">
    <property type="entry name" value="PROTEIN_KINASE_ATP"/>
    <property type="match status" value="1"/>
</dbReference>
<evidence type="ECO:0000256" key="19">
    <source>
        <dbReference type="SAM" id="MobiDB-lite"/>
    </source>
</evidence>
<dbReference type="Proteomes" id="UP001187471">
    <property type="component" value="Unassembled WGS sequence"/>
</dbReference>
<evidence type="ECO:0000259" key="22">
    <source>
        <dbReference type="PROSITE" id="PS50011"/>
    </source>
</evidence>
<dbReference type="FunFam" id="1.10.510.10:FF:000590">
    <property type="entry name" value="PR5-like receptor kinase"/>
    <property type="match status" value="1"/>
</dbReference>
<evidence type="ECO:0000256" key="11">
    <source>
        <dbReference type="ARBA" id="ARBA00022989"/>
    </source>
</evidence>
<dbReference type="Gene3D" id="1.10.510.10">
    <property type="entry name" value="Transferase(Phosphotransferase) domain 1"/>
    <property type="match status" value="1"/>
</dbReference>
<keyword evidence="10 18" id="KW-0067">ATP-binding</keyword>
<evidence type="ECO:0000256" key="17">
    <source>
        <dbReference type="ARBA" id="ARBA00048679"/>
    </source>
</evidence>
<evidence type="ECO:0000256" key="20">
    <source>
        <dbReference type="SAM" id="Phobius"/>
    </source>
</evidence>
<evidence type="ECO:0000313" key="23">
    <source>
        <dbReference type="EMBL" id="KAK2967846.1"/>
    </source>
</evidence>
<dbReference type="SMART" id="SM00220">
    <property type="entry name" value="S_TKc"/>
    <property type="match status" value="1"/>
</dbReference>
<evidence type="ECO:0000256" key="5">
    <source>
        <dbReference type="ARBA" id="ARBA00022679"/>
    </source>
</evidence>
<dbReference type="InterPro" id="IPR011009">
    <property type="entry name" value="Kinase-like_dom_sf"/>
</dbReference>
<keyword evidence="6 20" id="KW-0812">Transmembrane</keyword>
<dbReference type="GO" id="GO:0004674">
    <property type="term" value="F:protein serine/threonine kinase activity"/>
    <property type="evidence" value="ECO:0007669"/>
    <property type="project" value="UniProtKB-KW"/>
</dbReference>
<dbReference type="InterPro" id="IPR008271">
    <property type="entry name" value="Ser/Thr_kinase_AS"/>
</dbReference>
<evidence type="ECO:0000313" key="24">
    <source>
        <dbReference type="Proteomes" id="UP001187471"/>
    </source>
</evidence>
<reference evidence="23" key="1">
    <citation type="submission" date="2022-12" db="EMBL/GenBank/DDBJ databases">
        <title>Draft genome assemblies for two species of Escallonia (Escalloniales).</title>
        <authorList>
            <person name="Chanderbali A."/>
            <person name="Dervinis C."/>
            <person name="Anghel I."/>
            <person name="Soltis D."/>
            <person name="Soltis P."/>
            <person name="Zapata F."/>
        </authorList>
    </citation>
    <scope>NUCLEOTIDE SEQUENCE</scope>
    <source>
        <strain evidence="23">UCBG92.1500</strain>
        <tissue evidence="23">Leaf</tissue>
    </source>
</reference>
<keyword evidence="7 21" id="KW-0732">Signal</keyword>